<proteinExistence type="predicted"/>
<evidence type="ECO:0000256" key="1">
    <source>
        <dbReference type="SAM" id="MobiDB-lite"/>
    </source>
</evidence>
<dbReference type="AlphaFoldDB" id="A0AB39XYU1"/>
<organism evidence="2">
    <name type="scientific">Streptomyces sp. R33</name>
    <dbReference type="NCBI Taxonomy" id="3238629"/>
    <lineage>
        <taxon>Bacteria</taxon>
        <taxon>Bacillati</taxon>
        <taxon>Actinomycetota</taxon>
        <taxon>Actinomycetes</taxon>
        <taxon>Kitasatosporales</taxon>
        <taxon>Streptomycetaceae</taxon>
        <taxon>Streptomyces</taxon>
    </lineage>
</organism>
<protein>
    <submittedName>
        <fullName evidence="2">Uncharacterized protein</fullName>
    </submittedName>
</protein>
<sequence>MTLLEMGGADDQGCLAGWPEAFAPRGVLVMGFDGDGVEVRPDVAAGVFVRGVADRVAVRGEDDADDGVGDCDGTGEGDGAGGRDGCAGMPIAGASACTPIRLLPMATARTAPITETGQPKPRSKRPRRPDWSTNTGAGAGSSKLDSNISGCAWCADPRSMEVMTGRTLRSLSVQGT</sequence>
<name>A0AB39XYU1_9ACTN</name>
<dbReference type="EMBL" id="CP165727">
    <property type="protein sequence ID" value="XDV63064.1"/>
    <property type="molecule type" value="Genomic_DNA"/>
</dbReference>
<evidence type="ECO:0000313" key="2">
    <source>
        <dbReference type="EMBL" id="XDV63064.1"/>
    </source>
</evidence>
<dbReference type="RefSeq" id="WP_136226685.1">
    <property type="nucleotide sequence ID" value="NZ_CP165727.1"/>
</dbReference>
<gene>
    <name evidence="2" type="ORF">AB5J51_09015</name>
</gene>
<reference evidence="2" key="1">
    <citation type="submission" date="2024-08" db="EMBL/GenBank/DDBJ databases">
        <authorList>
            <person name="Yu S.T."/>
        </authorList>
    </citation>
    <scope>NUCLEOTIDE SEQUENCE</scope>
    <source>
        <strain evidence="2">R33</strain>
    </source>
</reference>
<feature type="region of interest" description="Disordered" evidence="1">
    <location>
        <begin position="110"/>
        <end position="146"/>
    </location>
</feature>
<accession>A0AB39XYU1</accession>